<name>A0ACC2M523_PERAE</name>
<dbReference type="EMBL" id="CM056813">
    <property type="protein sequence ID" value="KAJ8640750.1"/>
    <property type="molecule type" value="Genomic_DNA"/>
</dbReference>
<gene>
    <name evidence="1" type="ORF">MRB53_017444</name>
</gene>
<dbReference type="Proteomes" id="UP001234297">
    <property type="component" value="Chromosome 5"/>
</dbReference>
<protein>
    <submittedName>
        <fullName evidence="1">Uncharacterized protein</fullName>
    </submittedName>
</protein>
<proteinExistence type="predicted"/>
<reference evidence="1 2" key="1">
    <citation type="journal article" date="2022" name="Hortic Res">
        <title>A haplotype resolved chromosomal level avocado genome allows analysis of novel avocado genes.</title>
        <authorList>
            <person name="Nath O."/>
            <person name="Fletcher S.J."/>
            <person name="Hayward A."/>
            <person name="Shaw L.M."/>
            <person name="Masouleh A.K."/>
            <person name="Furtado A."/>
            <person name="Henry R.J."/>
            <person name="Mitter N."/>
        </authorList>
    </citation>
    <scope>NUCLEOTIDE SEQUENCE [LARGE SCALE GENOMIC DNA]</scope>
    <source>
        <strain evidence="2">cv. Hass</strain>
    </source>
</reference>
<evidence type="ECO:0000313" key="1">
    <source>
        <dbReference type="EMBL" id="KAJ8640750.1"/>
    </source>
</evidence>
<comment type="caution">
    <text evidence="1">The sequence shown here is derived from an EMBL/GenBank/DDBJ whole genome shotgun (WGS) entry which is preliminary data.</text>
</comment>
<sequence>MSTRSSNKGFIPKTQKRFVPKTQNPSKDSVSNLPLSSSLRQSSSSSKIEGSDRRQDPSSTIPPSSNPSSRVRMGDDGNWVSGRQSGSFLNYLPQDEAVAVGVGVEGGALDPVESQRVVDLLNRELSRLLKSPPRDFWREVASDSSLHEFLDSYLQFRNRWYDFPHHGVRGTVAGVIVGEFELSRRVFMVFYCMSSNKVPGARSSDSLTAREHGALLQEKKLLDLPKLLDICAVYGHDNEKLTELLVNNAMNAQPSLLDNLTPVASHFLGIVSTMHQRCSSSLEALFSSGGREDPGHSRLHVDFLEVMDFINDATASLGAFVDAYKPAAIYFSFPVELSTGNEELLSTLARLHDTLLPSLQQGFRLIFTARADGTQNSFGGTLSDIALAFKMLSVRLVKFGWKLLDYCYLSGDLFEGNIPLLTATKMFPAKVEDPVIRGDILVQTFREISSGLPSAHLGNQSGETFLQNVEKNYNILSRVDSLRSIGWIYMDDEQFQYLTNIAAPNSSNTREKKPNMSVSSLSNGAHTDADAAIIESKISQIKDLFPDYGKGFLSACLEVYNQNPEEVIQRILEGTLHEDLLSLDTSLEKVPPPKSASLSKKDKGKGTMIEPAAPMALSTPVSSSSKVVMLSHKDVDGTSSSSSYGRYTRKSRTDLPNSKVLDSRSSEDLKSFALASHYEYEDEYDDSFDDLGLTLVESALEENESLGDRIRSLPGKSSVRETESSSINSSSKWQSQRKPQFYVKDGKNYSYKVSGSIAAANLQEAAIVNQSQKELIHGLGRGGNIPLGAVQMMESIGLDDQEADVVEETGGRGSRETNPRGRGRGRGGRNHYRKDRATKKHFAGLGGY</sequence>
<organism evidence="1 2">
    <name type="scientific">Persea americana</name>
    <name type="common">Avocado</name>
    <dbReference type="NCBI Taxonomy" id="3435"/>
    <lineage>
        <taxon>Eukaryota</taxon>
        <taxon>Viridiplantae</taxon>
        <taxon>Streptophyta</taxon>
        <taxon>Embryophyta</taxon>
        <taxon>Tracheophyta</taxon>
        <taxon>Spermatophyta</taxon>
        <taxon>Magnoliopsida</taxon>
        <taxon>Magnoliidae</taxon>
        <taxon>Laurales</taxon>
        <taxon>Lauraceae</taxon>
        <taxon>Persea</taxon>
    </lineage>
</organism>
<accession>A0ACC2M523</accession>
<keyword evidence="2" id="KW-1185">Reference proteome</keyword>
<evidence type="ECO:0000313" key="2">
    <source>
        <dbReference type="Proteomes" id="UP001234297"/>
    </source>
</evidence>